<keyword evidence="2" id="KW-0805">Transcription regulation</keyword>
<dbReference type="SUPFAM" id="SSF46785">
    <property type="entry name" value="Winged helix' DNA-binding domain"/>
    <property type="match status" value="1"/>
</dbReference>
<evidence type="ECO:0000256" key="2">
    <source>
        <dbReference type="ARBA" id="ARBA00023015"/>
    </source>
</evidence>
<dbReference type="PROSITE" id="PS50931">
    <property type="entry name" value="HTH_LYSR"/>
    <property type="match status" value="1"/>
</dbReference>
<dbReference type="Proteomes" id="UP001055102">
    <property type="component" value="Unassembled WGS sequence"/>
</dbReference>
<reference evidence="6" key="2">
    <citation type="submission" date="2021-08" db="EMBL/GenBank/DDBJ databases">
        <authorList>
            <person name="Tani A."/>
            <person name="Ola A."/>
            <person name="Ogura Y."/>
            <person name="Katsura K."/>
            <person name="Hayashi T."/>
        </authorList>
    </citation>
    <scope>NUCLEOTIDE SEQUENCE</scope>
    <source>
        <strain evidence="6">LMG 23639</strain>
    </source>
</reference>
<dbReference type="EMBL" id="BPQR01000042">
    <property type="protein sequence ID" value="GJE07217.1"/>
    <property type="molecule type" value="Genomic_DNA"/>
</dbReference>
<evidence type="ECO:0000313" key="7">
    <source>
        <dbReference type="Proteomes" id="UP001055102"/>
    </source>
</evidence>
<dbReference type="InterPro" id="IPR000847">
    <property type="entry name" value="LysR_HTH_N"/>
</dbReference>
<dbReference type="Gene3D" id="1.10.10.10">
    <property type="entry name" value="Winged helix-like DNA-binding domain superfamily/Winged helix DNA-binding domain"/>
    <property type="match status" value="1"/>
</dbReference>
<dbReference type="RefSeq" id="WP_238276286.1">
    <property type="nucleotide sequence ID" value="NZ_BPQR01000042.1"/>
</dbReference>
<name>A0ABQ4SVK0_9HYPH</name>
<evidence type="ECO:0000256" key="4">
    <source>
        <dbReference type="ARBA" id="ARBA00023163"/>
    </source>
</evidence>
<protein>
    <recommendedName>
        <fullName evidence="5">HTH lysR-type domain-containing protein</fullName>
    </recommendedName>
</protein>
<organism evidence="6 7">
    <name type="scientific">Methylobacterium jeotgali</name>
    <dbReference type="NCBI Taxonomy" id="381630"/>
    <lineage>
        <taxon>Bacteria</taxon>
        <taxon>Pseudomonadati</taxon>
        <taxon>Pseudomonadota</taxon>
        <taxon>Alphaproteobacteria</taxon>
        <taxon>Hyphomicrobiales</taxon>
        <taxon>Methylobacteriaceae</taxon>
        <taxon>Methylobacterium</taxon>
    </lineage>
</organism>
<keyword evidence="7" id="KW-1185">Reference proteome</keyword>
<evidence type="ECO:0000256" key="3">
    <source>
        <dbReference type="ARBA" id="ARBA00023125"/>
    </source>
</evidence>
<dbReference type="Gene3D" id="3.40.190.290">
    <property type="match status" value="1"/>
</dbReference>
<dbReference type="InterPro" id="IPR036390">
    <property type="entry name" value="WH_DNA-bd_sf"/>
</dbReference>
<proteinExistence type="inferred from homology"/>
<evidence type="ECO:0000313" key="6">
    <source>
        <dbReference type="EMBL" id="GJE07217.1"/>
    </source>
</evidence>
<dbReference type="SUPFAM" id="SSF53850">
    <property type="entry name" value="Periplasmic binding protein-like II"/>
    <property type="match status" value="1"/>
</dbReference>
<dbReference type="PANTHER" id="PTHR30537:SF3">
    <property type="entry name" value="TRANSCRIPTIONAL REGULATORY PROTEIN"/>
    <property type="match status" value="1"/>
</dbReference>
<dbReference type="InterPro" id="IPR058163">
    <property type="entry name" value="LysR-type_TF_proteobact-type"/>
</dbReference>
<accession>A0ABQ4SVK0</accession>
<dbReference type="InterPro" id="IPR005119">
    <property type="entry name" value="LysR_subst-bd"/>
</dbReference>
<dbReference type="InterPro" id="IPR036388">
    <property type="entry name" value="WH-like_DNA-bd_sf"/>
</dbReference>
<evidence type="ECO:0000259" key="5">
    <source>
        <dbReference type="PROSITE" id="PS50931"/>
    </source>
</evidence>
<reference evidence="6" key="1">
    <citation type="journal article" date="2021" name="Front. Microbiol.">
        <title>Comprehensive Comparative Genomics and Phenotyping of Methylobacterium Species.</title>
        <authorList>
            <person name="Alessa O."/>
            <person name="Ogura Y."/>
            <person name="Fujitani Y."/>
            <person name="Takami H."/>
            <person name="Hayashi T."/>
            <person name="Sahin N."/>
            <person name="Tani A."/>
        </authorList>
    </citation>
    <scope>NUCLEOTIDE SEQUENCE</scope>
    <source>
        <strain evidence="6">LMG 23639</strain>
    </source>
</reference>
<gene>
    <name evidence="6" type="ORF">AOPFMNJM_2543</name>
</gene>
<dbReference type="Pfam" id="PF03466">
    <property type="entry name" value="LysR_substrate"/>
    <property type="match status" value="1"/>
</dbReference>
<dbReference type="PANTHER" id="PTHR30537">
    <property type="entry name" value="HTH-TYPE TRANSCRIPTIONAL REGULATOR"/>
    <property type="match status" value="1"/>
</dbReference>
<comment type="similarity">
    <text evidence="1">Belongs to the LysR transcriptional regulatory family.</text>
</comment>
<dbReference type="Pfam" id="PF00126">
    <property type="entry name" value="HTH_1"/>
    <property type="match status" value="1"/>
</dbReference>
<sequence length="294" mass="31292">MSVAWDDFRLVRAIAELGGLTRAAAHLGINHSTAFRRLSAIEAAVETRLFERLRTGYVATPAGLAMAAAAERMEDEVAGVLRAVAGQAAAPAGNLRVTAAASFVSGALMPVFAAFRARHSGVTLDVVAAQEALNLSRRDADVAVRASLTAPPNLVARRVACIAWALYGRVEDGTDTADRDWVTPDESVGGGVFARFTDSRIGRGRVAMRLNSVHGLAEAVAAGIGIAALPCIEGDRDPTLMRLGQPEPELETNLWLLTHPDLRNAPRVRAFLDFCAERLAALRPLIEGRAERSP</sequence>
<comment type="caution">
    <text evidence="6">The sequence shown here is derived from an EMBL/GenBank/DDBJ whole genome shotgun (WGS) entry which is preliminary data.</text>
</comment>
<evidence type="ECO:0000256" key="1">
    <source>
        <dbReference type="ARBA" id="ARBA00009437"/>
    </source>
</evidence>
<keyword evidence="4" id="KW-0804">Transcription</keyword>
<feature type="domain" description="HTH lysR-type" evidence="5">
    <location>
        <begin position="1"/>
        <end position="60"/>
    </location>
</feature>
<keyword evidence="3" id="KW-0238">DNA-binding</keyword>